<feature type="signal peptide" evidence="1">
    <location>
        <begin position="1"/>
        <end position="29"/>
    </location>
</feature>
<reference evidence="2 3" key="1">
    <citation type="submission" date="2018-05" db="EMBL/GenBank/DDBJ databases">
        <title>Genomic Encyclopedia of Archaeal and Bacterial Type Strains, Phase II (KMG-II): from individual species to whole genera.</title>
        <authorList>
            <person name="Goeker M."/>
        </authorList>
    </citation>
    <scope>NUCLEOTIDE SEQUENCE [LARGE SCALE GENOMIC DNA]</scope>
    <source>
        <strain evidence="2 3">DSM 45184</strain>
    </source>
</reference>
<feature type="chain" id="PRO_5016279143" evidence="1">
    <location>
        <begin position="30"/>
        <end position="324"/>
    </location>
</feature>
<dbReference type="Proteomes" id="UP000245697">
    <property type="component" value="Unassembled WGS sequence"/>
</dbReference>
<dbReference type="OrthoDB" id="3293714at2"/>
<comment type="caution">
    <text evidence="2">The sequence shown here is derived from an EMBL/GenBank/DDBJ whole genome shotgun (WGS) entry which is preliminary data.</text>
</comment>
<gene>
    <name evidence="2" type="ORF">BC793_1569</name>
</gene>
<sequence>MSLASRPALLLSTVSLAAGLLAAPGAAYAADTTISLTQQQMAAELKKVAGTSTAAAENGWKATLSGTGDIAISTSYVVDPAHGRALEESRYGKGPVDTRVSVAGKGTYYSILDATSRSVVKMMGRPAVRYVFTAQPSLNLTTYLEDAPTPAAMLTEDIPAGTKTTHDNGWTDYAFNNGGERLTVQVADTGILSQVQISLTDFTVKVTYAYEPQRVSLPSPAITMDSVTFDRGRAYLDMSRSVAAVANDGAADARQAAKGRTVTVSSVRKHVRRQATTFNAGARVKMVKVADVRGGVRVSATNPWTAKTVDYTVKASGRKVTVRG</sequence>
<dbReference type="EMBL" id="QGGR01000056">
    <property type="protein sequence ID" value="PWK27227.1"/>
    <property type="molecule type" value="Genomic_DNA"/>
</dbReference>
<dbReference type="AlphaFoldDB" id="A0A316EA04"/>
<protein>
    <submittedName>
        <fullName evidence="2">Uncharacterized protein</fullName>
    </submittedName>
</protein>
<evidence type="ECO:0000313" key="2">
    <source>
        <dbReference type="EMBL" id="PWK27227.1"/>
    </source>
</evidence>
<name>A0A316EA04_9ACTN</name>
<proteinExistence type="predicted"/>
<dbReference type="RefSeq" id="WP_146246799.1">
    <property type="nucleotide sequence ID" value="NZ_BONA01000118.1"/>
</dbReference>
<organism evidence="2 3">
    <name type="scientific">Actinoplanes xinjiangensis</name>
    <dbReference type="NCBI Taxonomy" id="512350"/>
    <lineage>
        <taxon>Bacteria</taxon>
        <taxon>Bacillati</taxon>
        <taxon>Actinomycetota</taxon>
        <taxon>Actinomycetes</taxon>
        <taxon>Micromonosporales</taxon>
        <taxon>Micromonosporaceae</taxon>
        <taxon>Actinoplanes</taxon>
    </lineage>
</organism>
<accession>A0A316EA04</accession>
<evidence type="ECO:0000313" key="3">
    <source>
        <dbReference type="Proteomes" id="UP000245697"/>
    </source>
</evidence>
<keyword evidence="3" id="KW-1185">Reference proteome</keyword>
<evidence type="ECO:0000256" key="1">
    <source>
        <dbReference type="SAM" id="SignalP"/>
    </source>
</evidence>
<keyword evidence="1" id="KW-0732">Signal</keyword>